<organism evidence="1 2">
    <name type="scientific">Roseivivax jejudonensis</name>
    <dbReference type="NCBI Taxonomy" id="1529041"/>
    <lineage>
        <taxon>Bacteria</taxon>
        <taxon>Pseudomonadati</taxon>
        <taxon>Pseudomonadota</taxon>
        <taxon>Alphaproteobacteria</taxon>
        <taxon>Rhodobacterales</taxon>
        <taxon>Roseobacteraceae</taxon>
        <taxon>Roseivivax</taxon>
    </lineage>
</organism>
<dbReference type="OrthoDB" id="7865078at2"/>
<evidence type="ECO:0000313" key="1">
    <source>
        <dbReference type="EMBL" id="SLN31687.1"/>
    </source>
</evidence>
<dbReference type="Proteomes" id="UP000193570">
    <property type="component" value="Unassembled WGS sequence"/>
</dbReference>
<dbReference type="EMBL" id="FWFK01000002">
    <property type="protein sequence ID" value="SLN31687.1"/>
    <property type="molecule type" value="Genomic_DNA"/>
</dbReference>
<keyword evidence="2" id="KW-1185">Reference proteome</keyword>
<dbReference type="RefSeq" id="WP_085791164.1">
    <property type="nucleotide sequence ID" value="NZ_FWFK01000002.1"/>
</dbReference>
<gene>
    <name evidence="1" type="ORF">ROJ8625_01441</name>
</gene>
<name>A0A1X6YUM0_9RHOB</name>
<protein>
    <submittedName>
        <fullName evidence="1">Uncharacterized protein</fullName>
    </submittedName>
</protein>
<reference evidence="1 2" key="1">
    <citation type="submission" date="2017-03" db="EMBL/GenBank/DDBJ databases">
        <authorList>
            <person name="Afonso C.L."/>
            <person name="Miller P.J."/>
            <person name="Scott M.A."/>
            <person name="Spackman E."/>
            <person name="Goraichik I."/>
            <person name="Dimitrov K.M."/>
            <person name="Suarez D.L."/>
            <person name="Swayne D.E."/>
        </authorList>
    </citation>
    <scope>NUCLEOTIDE SEQUENCE [LARGE SCALE GENOMIC DNA]</scope>
    <source>
        <strain evidence="1 2">CECT 8625</strain>
    </source>
</reference>
<accession>A0A1X6YUM0</accession>
<proteinExistence type="predicted"/>
<evidence type="ECO:0000313" key="2">
    <source>
        <dbReference type="Proteomes" id="UP000193570"/>
    </source>
</evidence>
<dbReference type="AlphaFoldDB" id="A0A1X6YUM0"/>
<sequence>MTERDNTSSGVPLDVLFSRLAGEMRQLEQDGLRLEGWISGALQEREEAIPPVSAALQNLDRLLQTLSELGMLFDGLAREIDAPPDLDLDRALSQVRLRDLVQALRGERTAVPAPSVGEVDLF</sequence>